<dbReference type="EMBL" id="JAHUTJ010075615">
    <property type="protein sequence ID" value="MED6294316.1"/>
    <property type="molecule type" value="Genomic_DNA"/>
</dbReference>
<protein>
    <submittedName>
        <fullName evidence="2">Uncharacterized protein</fullName>
    </submittedName>
</protein>
<sequence length="113" mass="12141">MLGFTMDECGLEAAKNQGILLGPGVIILSLMALLSSVVENLHTMRTTVCRSLSMSTAQDAWMTCSVMWGSHLSVQSSSINLERPMSPEQTVVNVPLGYQSAFSTFASVSARLL</sequence>
<organism evidence="2 3">
    <name type="scientific">Characodon lateralis</name>
    <dbReference type="NCBI Taxonomy" id="208331"/>
    <lineage>
        <taxon>Eukaryota</taxon>
        <taxon>Metazoa</taxon>
        <taxon>Chordata</taxon>
        <taxon>Craniata</taxon>
        <taxon>Vertebrata</taxon>
        <taxon>Euteleostomi</taxon>
        <taxon>Actinopterygii</taxon>
        <taxon>Neopterygii</taxon>
        <taxon>Teleostei</taxon>
        <taxon>Neoteleostei</taxon>
        <taxon>Acanthomorphata</taxon>
        <taxon>Ovalentaria</taxon>
        <taxon>Atherinomorphae</taxon>
        <taxon>Cyprinodontiformes</taxon>
        <taxon>Goodeidae</taxon>
        <taxon>Characodon</taxon>
    </lineage>
</organism>
<keyword evidence="3" id="KW-1185">Reference proteome</keyword>
<feature type="transmembrane region" description="Helical" evidence="1">
    <location>
        <begin position="20"/>
        <end position="38"/>
    </location>
</feature>
<accession>A0ABU7F5H6</accession>
<reference evidence="2 3" key="1">
    <citation type="submission" date="2021-06" db="EMBL/GenBank/DDBJ databases">
        <authorList>
            <person name="Palmer J.M."/>
        </authorList>
    </citation>
    <scope>NUCLEOTIDE SEQUENCE [LARGE SCALE GENOMIC DNA]</scope>
    <source>
        <strain evidence="2 3">CL_MEX2019</strain>
        <tissue evidence="2">Muscle</tissue>
    </source>
</reference>
<name>A0ABU7F5H6_9TELE</name>
<proteinExistence type="predicted"/>
<keyword evidence="1" id="KW-1133">Transmembrane helix</keyword>
<evidence type="ECO:0000313" key="2">
    <source>
        <dbReference type="EMBL" id="MED6294316.1"/>
    </source>
</evidence>
<keyword evidence="1" id="KW-0812">Transmembrane</keyword>
<evidence type="ECO:0000256" key="1">
    <source>
        <dbReference type="SAM" id="Phobius"/>
    </source>
</evidence>
<dbReference type="Proteomes" id="UP001352852">
    <property type="component" value="Unassembled WGS sequence"/>
</dbReference>
<keyword evidence="1" id="KW-0472">Membrane</keyword>
<evidence type="ECO:0000313" key="3">
    <source>
        <dbReference type="Proteomes" id="UP001352852"/>
    </source>
</evidence>
<gene>
    <name evidence="2" type="ORF">CHARACLAT_019904</name>
</gene>
<comment type="caution">
    <text evidence="2">The sequence shown here is derived from an EMBL/GenBank/DDBJ whole genome shotgun (WGS) entry which is preliminary data.</text>
</comment>